<protein>
    <submittedName>
        <fullName evidence="2">Uncharacterized protein</fullName>
    </submittedName>
</protein>
<organism evidence="2 3">
    <name type="scientific">Lophiotrema nucula</name>
    <dbReference type="NCBI Taxonomy" id="690887"/>
    <lineage>
        <taxon>Eukaryota</taxon>
        <taxon>Fungi</taxon>
        <taxon>Dikarya</taxon>
        <taxon>Ascomycota</taxon>
        <taxon>Pezizomycotina</taxon>
        <taxon>Dothideomycetes</taxon>
        <taxon>Pleosporomycetidae</taxon>
        <taxon>Pleosporales</taxon>
        <taxon>Lophiotremataceae</taxon>
        <taxon>Lophiotrema</taxon>
    </lineage>
</organism>
<sequence>MGLKMDAQQRRTLAMLLPALTCVSHLLILLSILHVSLSSYAASDGIRIASPYFALYNTFAAAASIAGVIGAARMSPTLVSAYTTFHASTLSFLSLTLLNFFLPLRIDAVLPFIPSLTLDASSMCDELSGAWDEDWLERCYVGVLIVKIGVASVATCMMTAQWWALYTVWNWGVDVRAEEHSHQRRQDPEKAEILVASEPDDKIFL</sequence>
<keyword evidence="3" id="KW-1185">Reference proteome</keyword>
<name>A0A6A5YZM7_9PLEO</name>
<evidence type="ECO:0000256" key="1">
    <source>
        <dbReference type="SAM" id="Phobius"/>
    </source>
</evidence>
<dbReference type="Proteomes" id="UP000799770">
    <property type="component" value="Unassembled WGS sequence"/>
</dbReference>
<dbReference type="AlphaFoldDB" id="A0A6A5YZM7"/>
<feature type="transmembrane region" description="Helical" evidence="1">
    <location>
        <begin position="79"/>
        <end position="102"/>
    </location>
</feature>
<evidence type="ECO:0000313" key="3">
    <source>
        <dbReference type="Proteomes" id="UP000799770"/>
    </source>
</evidence>
<accession>A0A6A5YZM7</accession>
<reference evidence="2" key="1">
    <citation type="journal article" date="2020" name="Stud. Mycol.">
        <title>101 Dothideomycetes genomes: a test case for predicting lifestyles and emergence of pathogens.</title>
        <authorList>
            <person name="Haridas S."/>
            <person name="Albert R."/>
            <person name="Binder M."/>
            <person name="Bloem J."/>
            <person name="Labutti K."/>
            <person name="Salamov A."/>
            <person name="Andreopoulos B."/>
            <person name="Baker S."/>
            <person name="Barry K."/>
            <person name="Bills G."/>
            <person name="Bluhm B."/>
            <person name="Cannon C."/>
            <person name="Castanera R."/>
            <person name="Culley D."/>
            <person name="Daum C."/>
            <person name="Ezra D."/>
            <person name="Gonzalez J."/>
            <person name="Henrissat B."/>
            <person name="Kuo A."/>
            <person name="Liang C."/>
            <person name="Lipzen A."/>
            <person name="Lutzoni F."/>
            <person name="Magnuson J."/>
            <person name="Mondo S."/>
            <person name="Nolan M."/>
            <person name="Ohm R."/>
            <person name="Pangilinan J."/>
            <person name="Park H.-J."/>
            <person name="Ramirez L."/>
            <person name="Alfaro M."/>
            <person name="Sun H."/>
            <person name="Tritt A."/>
            <person name="Yoshinaga Y."/>
            <person name="Zwiers L.-H."/>
            <person name="Turgeon B."/>
            <person name="Goodwin S."/>
            <person name="Spatafora J."/>
            <person name="Crous P."/>
            <person name="Grigoriev I."/>
        </authorList>
    </citation>
    <scope>NUCLEOTIDE SEQUENCE</scope>
    <source>
        <strain evidence="2">CBS 627.86</strain>
    </source>
</reference>
<evidence type="ECO:0000313" key="2">
    <source>
        <dbReference type="EMBL" id="KAF2112639.1"/>
    </source>
</evidence>
<keyword evidence="1" id="KW-0472">Membrane</keyword>
<keyword evidence="1" id="KW-1133">Transmembrane helix</keyword>
<feature type="transmembrane region" description="Helical" evidence="1">
    <location>
        <begin position="53"/>
        <end position="72"/>
    </location>
</feature>
<feature type="transmembrane region" description="Helical" evidence="1">
    <location>
        <begin position="12"/>
        <end position="33"/>
    </location>
</feature>
<proteinExistence type="predicted"/>
<keyword evidence="1" id="KW-0812">Transmembrane</keyword>
<dbReference type="EMBL" id="ML977330">
    <property type="protein sequence ID" value="KAF2112639.1"/>
    <property type="molecule type" value="Genomic_DNA"/>
</dbReference>
<gene>
    <name evidence="2" type="ORF">BDV96DRAFT_664276</name>
</gene>
<dbReference type="OrthoDB" id="3765137at2759"/>